<dbReference type="InterPro" id="IPR036396">
    <property type="entry name" value="Cyt_P450_sf"/>
</dbReference>
<evidence type="ECO:0000313" key="11">
    <source>
        <dbReference type="EMBL" id="KIY53432.1"/>
    </source>
</evidence>
<keyword evidence="4 9" id="KW-0349">Heme</keyword>
<sequence length="432" mass="48588">GDVVYLHMPGMSVVVVNSESIATELLDQRGNIYSSRRKGFLLEMLGVELHLAFLPYNSPLFNQHRRIFQKHFSRDAVTSYQPLVASRAFNLLKNLLARPDDYDEHIMRFAMVIPYKAAFGFDVENDDEMLQNSRAALQIINGFPELSLVDFIPALRHFPDWFPGASSIKRVRKLRPLVRKIYDYPFEVLKKQIDVSTDGVATEASVVEKEYQLGLEADADPSELASNVWSTLAFAVIFMAMNPEVQRTAQAELDDVLKGERLPDFNDWPSLPYIDCIIMEVQRSAVLMPNATTPGVHHLSTEDDVYNGYFIPKGTLILPNVKAIGRDGRVYKDPERFNPARFLPQPYGGGEPPFTANFGYGRRICPGRHLANAELFIAVASILAVFDVRPAMDSNVRSGLTPTANVRHPKPVACDFRPRSPPFIRLLQGGIH</sequence>
<evidence type="ECO:0000256" key="7">
    <source>
        <dbReference type="ARBA" id="ARBA00023004"/>
    </source>
</evidence>
<dbReference type="EMBL" id="KN881617">
    <property type="protein sequence ID" value="KIY53432.1"/>
    <property type="molecule type" value="Genomic_DNA"/>
</dbReference>
<accession>A0A0D7APD2</accession>
<dbReference type="OrthoDB" id="2789670at2759"/>
<organism evidence="11 12">
    <name type="scientific">Fistulina hepatica ATCC 64428</name>
    <dbReference type="NCBI Taxonomy" id="1128425"/>
    <lineage>
        <taxon>Eukaryota</taxon>
        <taxon>Fungi</taxon>
        <taxon>Dikarya</taxon>
        <taxon>Basidiomycota</taxon>
        <taxon>Agaricomycotina</taxon>
        <taxon>Agaricomycetes</taxon>
        <taxon>Agaricomycetidae</taxon>
        <taxon>Agaricales</taxon>
        <taxon>Fistulinaceae</taxon>
        <taxon>Fistulina</taxon>
    </lineage>
</organism>
<evidence type="ECO:0000256" key="3">
    <source>
        <dbReference type="ARBA" id="ARBA00010617"/>
    </source>
</evidence>
<comment type="similarity">
    <text evidence="3 10">Belongs to the cytochrome P450 family.</text>
</comment>
<dbReference type="InterPro" id="IPR050364">
    <property type="entry name" value="Cytochrome_P450_fung"/>
</dbReference>
<keyword evidence="8 10" id="KW-0503">Monooxygenase</keyword>
<dbReference type="PANTHER" id="PTHR46300:SF5">
    <property type="entry name" value="CYTOCHROME P450"/>
    <property type="match status" value="1"/>
</dbReference>
<dbReference type="Pfam" id="PF00067">
    <property type="entry name" value="p450"/>
    <property type="match status" value="2"/>
</dbReference>
<gene>
    <name evidence="11" type="ORF">FISHEDRAFT_33329</name>
</gene>
<name>A0A0D7APD2_9AGAR</name>
<dbReference type="Proteomes" id="UP000054144">
    <property type="component" value="Unassembled WGS sequence"/>
</dbReference>
<dbReference type="GO" id="GO:0004497">
    <property type="term" value="F:monooxygenase activity"/>
    <property type="evidence" value="ECO:0007669"/>
    <property type="project" value="UniProtKB-KW"/>
</dbReference>
<keyword evidence="5 9" id="KW-0479">Metal-binding</keyword>
<dbReference type="InterPro" id="IPR002401">
    <property type="entry name" value="Cyt_P450_E_grp-I"/>
</dbReference>
<dbReference type="Gene3D" id="1.10.630.10">
    <property type="entry name" value="Cytochrome P450"/>
    <property type="match status" value="1"/>
</dbReference>
<comment type="cofactor">
    <cofactor evidence="1 9">
        <name>heme</name>
        <dbReference type="ChEBI" id="CHEBI:30413"/>
    </cofactor>
</comment>
<dbReference type="GO" id="GO:0020037">
    <property type="term" value="F:heme binding"/>
    <property type="evidence" value="ECO:0007669"/>
    <property type="project" value="InterPro"/>
</dbReference>
<evidence type="ECO:0000313" key="12">
    <source>
        <dbReference type="Proteomes" id="UP000054144"/>
    </source>
</evidence>
<evidence type="ECO:0000256" key="8">
    <source>
        <dbReference type="ARBA" id="ARBA00023033"/>
    </source>
</evidence>
<keyword evidence="7 9" id="KW-0408">Iron</keyword>
<dbReference type="InterPro" id="IPR017972">
    <property type="entry name" value="Cyt_P450_CS"/>
</dbReference>
<comment type="pathway">
    <text evidence="2">Secondary metabolite biosynthesis.</text>
</comment>
<dbReference type="PROSITE" id="PS00086">
    <property type="entry name" value="CYTOCHROME_P450"/>
    <property type="match status" value="1"/>
</dbReference>
<dbReference type="SUPFAM" id="SSF48264">
    <property type="entry name" value="Cytochrome P450"/>
    <property type="match status" value="1"/>
</dbReference>
<keyword evidence="6 10" id="KW-0560">Oxidoreductase</keyword>
<evidence type="ECO:0000256" key="1">
    <source>
        <dbReference type="ARBA" id="ARBA00001971"/>
    </source>
</evidence>
<dbReference type="AlphaFoldDB" id="A0A0D7APD2"/>
<evidence type="ECO:0000256" key="5">
    <source>
        <dbReference type="ARBA" id="ARBA00022723"/>
    </source>
</evidence>
<dbReference type="PRINTS" id="PR00385">
    <property type="entry name" value="P450"/>
</dbReference>
<evidence type="ECO:0000256" key="2">
    <source>
        <dbReference type="ARBA" id="ARBA00005179"/>
    </source>
</evidence>
<proteinExistence type="inferred from homology"/>
<dbReference type="PANTHER" id="PTHR46300">
    <property type="entry name" value="P450, PUTATIVE (EUROFUNG)-RELATED-RELATED"/>
    <property type="match status" value="1"/>
</dbReference>
<dbReference type="PRINTS" id="PR00463">
    <property type="entry name" value="EP450I"/>
</dbReference>
<evidence type="ECO:0000256" key="6">
    <source>
        <dbReference type="ARBA" id="ARBA00023002"/>
    </source>
</evidence>
<evidence type="ECO:0000256" key="9">
    <source>
        <dbReference type="PIRSR" id="PIRSR602401-1"/>
    </source>
</evidence>
<feature type="binding site" description="axial binding residue" evidence="9">
    <location>
        <position position="365"/>
    </location>
    <ligand>
        <name>heme</name>
        <dbReference type="ChEBI" id="CHEBI:30413"/>
    </ligand>
    <ligandPart>
        <name>Fe</name>
        <dbReference type="ChEBI" id="CHEBI:18248"/>
    </ligandPart>
</feature>
<keyword evidence="12" id="KW-1185">Reference proteome</keyword>
<dbReference type="GO" id="GO:0005506">
    <property type="term" value="F:iron ion binding"/>
    <property type="evidence" value="ECO:0007669"/>
    <property type="project" value="InterPro"/>
</dbReference>
<dbReference type="InterPro" id="IPR001128">
    <property type="entry name" value="Cyt_P450"/>
</dbReference>
<evidence type="ECO:0000256" key="10">
    <source>
        <dbReference type="RuleBase" id="RU000461"/>
    </source>
</evidence>
<reference evidence="11 12" key="1">
    <citation type="journal article" date="2015" name="Fungal Genet. Biol.">
        <title>Evolution of novel wood decay mechanisms in Agaricales revealed by the genome sequences of Fistulina hepatica and Cylindrobasidium torrendii.</title>
        <authorList>
            <person name="Floudas D."/>
            <person name="Held B.W."/>
            <person name="Riley R."/>
            <person name="Nagy L.G."/>
            <person name="Koehler G."/>
            <person name="Ransdell A.S."/>
            <person name="Younus H."/>
            <person name="Chow J."/>
            <person name="Chiniquy J."/>
            <person name="Lipzen A."/>
            <person name="Tritt A."/>
            <person name="Sun H."/>
            <person name="Haridas S."/>
            <person name="LaButti K."/>
            <person name="Ohm R.A."/>
            <person name="Kues U."/>
            <person name="Blanchette R.A."/>
            <person name="Grigoriev I.V."/>
            <person name="Minto R.E."/>
            <person name="Hibbett D.S."/>
        </authorList>
    </citation>
    <scope>NUCLEOTIDE SEQUENCE [LARGE SCALE GENOMIC DNA]</scope>
    <source>
        <strain evidence="11 12">ATCC 64428</strain>
    </source>
</reference>
<protein>
    <submittedName>
        <fullName evidence="11">Cytochrome P450</fullName>
    </submittedName>
</protein>
<feature type="non-terminal residue" evidence="11">
    <location>
        <position position="1"/>
    </location>
</feature>
<dbReference type="GO" id="GO:0016705">
    <property type="term" value="F:oxidoreductase activity, acting on paired donors, with incorporation or reduction of molecular oxygen"/>
    <property type="evidence" value="ECO:0007669"/>
    <property type="project" value="InterPro"/>
</dbReference>
<evidence type="ECO:0000256" key="4">
    <source>
        <dbReference type="ARBA" id="ARBA00022617"/>
    </source>
</evidence>